<evidence type="ECO:0000256" key="2">
    <source>
        <dbReference type="SAM" id="Phobius"/>
    </source>
</evidence>
<dbReference type="SUPFAM" id="SSF54106">
    <property type="entry name" value="LysM domain"/>
    <property type="match status" value="1"/>
</dbReference>
<reference evidence="5" key="1">
    <citation type="journal article" date="2019" name="Int. J. Syst. Evol. Microbiol.">
        <title>The Global Catalogue of Microorganisms (GCM) 10K type strain sequencing project: providing services to taxonomists for standard genome sequencing and annotation.</title>
        <authorList>
            <consortium name="The Broad Institute Genomics Platform"/>
            <consortium name="The Broad Institute Genome Sequencing Center for Infectious Disease"/>
            <person name="Wu L."/>
            <person name="Ma J."/>
        </authorList>
    </citation>
    <scope>NUCLEOTIDE SEQUENCE [LARGE SCALE GENOMIC DNA]</scope>
    <source>
        <strain evidence="5">CCUG 59778</strain>
    </source>
</reference>
<dbReference type="Gene3D" id="3.30.70.60">
    <property type="match status" value="1"/>
</dbReference>
<sequence length="352" mass="39822">MIRFQKKHILTLFFSLLILALLGATFYYFSVMKMDERISTLQQQLISIQNQNNTPQEEVPDNLNEDLPALVERVPVESLEEQIILDLEKAALGAESVILSIGFNENAVEAEAETETNVEDIETAEEYIEEMTPEERATYEAGSITLPQGLNQIQIAISVRSKDYESMTTFLENVRQLPRIYVVESFSFTGFEETEVRPGPNEDELDYTVQLVSYYAPIIQTVADSSGIVLPEPAGKENPLHDVKEEEEDSMGGWVEDDPLSETTLQDFLDLIEQSRKEDSSDSEDVVTPEDEVADEKPEETEQSRQYTVQRGDTLFSISMRFYGSREGESLIKEANHKKSDIVIIGETLIIP</sequence>
<dbReference type="EMBL" id="JBHSEC010000005">
    <property type="protein sequence ID" value="MFC4409888.1"/>
    <property type="molecule type" value="Genomic_DNA"/>
</dbReference>
<dbReference type="InterPro" id="IPR014717">
    <property type="entry name" value="Transl_elong_EF1B/ribsomal_bS6"/>
</dbReference>
<evidence type="ECO:0000313" key="4">
    <source>
        <dbReference type="EMBL" id="MFC4409888.1"/>
    </source>
</evidence>
<dbReference type="CDD" id="cd00118">
    <property type="entry name" value="LysM"/>
    <property type="match status" value="1"/>
</dbReference>
<accession>A0ABV8X3D7</accession>
<organism evidence="4 5">
    <name type="scientific">Chungangia koreensis</name>
    <dbReference type="NCBI Taxonomy" id="752657"/>
    <lineage>
        <taxon>Bacteria</taxon>
        <taxon>Bacillati</taxon>
        <taxon>Bacillota</taxon>
        <taxon>Bacilli</taxon>
        <taxon>Lactobacillales</taxon>
        <taxon>Chungangia</taxon>
    </lineage>
</organism>
<protein>
    <submittedName>
        <fullName evidence="4">LysM peptidoglycan-binding domain-containing protein</fullName>
    </submittedName>
</protein>
<evidence type="ECO:0000259" key="3">
    <source>
        <dbReference type="PROSITE" id="PS51782"/>
    </source>
</evidence>
<name>A0ABV8X3D7_9LACT</name>
<feature type="transmembrane region" description="Helical" evidence="2">
    <location>
        <begin position="9"/>
        <end position="29"/>
    </location>
</feature>
<dbReference type="InterPro" id="IPR036779">
    <property type="entry name" value="LysM_dom_sf"/>
</dbReference>
<keyword evidence="2" id="KW-0812">Transmembrane</keyword>
<dbReference type="InterPro" id="IPR018392">
    <property type="entry name" value="LysM"/>
</dbReference>
<dbReference type="Proteomes" id="UP001595817">
    <property type="component" value="Unassembled WGS sequence"/>
</dbReference>
<comment type="caution">
    <text evidence="4">The sequence shown here is derived from an EMBL/GenBank/DDBJ whole genome shotgun (WGS) entry which is preliminary data.</text>
</comment>
<keyword evidence="2" id="KW-1133">Transmembrane helix</keyword>
<keyword evidence="5" id="KW-1185">Reference proteome</keyword>
<dbReference type="Pfam" id="PF01476">
    <property type="entry name" value="LysM"/>
    <property type="match status" value="1"/>
</dbReference>
<dbReference type="Gene3D" id="3.10.350.10">
    <property type="entry name" value="LysM domain"/>
    <property type="match status" value="1"/>
</dbReference>
<dbReference type="SMART" id="SM00257">
    <property type="entry name" value="LysM"/>
    <property type="match status" value="1"/>
</dbReference>
<dbReference type="RefSeq" id="WP_378153120.1">
    <property type="nucleotide sequence ID" value="NZ_JBHSEC010000005.1"/>
</dbReference>
<proteinExistence type="predicted"/>
<evidence type="ECO:0000313" key="5">
    <source>
        <dbReference type="Proteomes" id="UP001595817"/>
    </source>
</evidence>
<evidence type="ECO:0000256" key="1">
    <source>
        <dbReference type="SAM" id="MobiDB-lite"/>
    </source>
</evidence>
<feature type="domain" description="LysM" evidence="3">
    <location>
        <begin position="305"/>
        <end position="351"/>
    </location>
</feature>
<feature type="compositionally biased region" description="Basic and acidic residues" evidence="1">
    <location>
        <begin position="234"/>
        <end position="244"/>
    </location>
</feature>
<feature type="region of interest" description="Disordered" evidence="1">
    <location>
        <begin position="231"/>
        <end position="258"/>
    </location>
</feature>
<feature type="compositionally biased region" description="Acidic residues" evidence="1">
    <location>
        <begin position="281"/>
        <end position="301"/>
    </location>
</feature>
<feature type="region of interest" description="Disordered" evidence="1">
    <location>
        <begin position="275"/>
        <end position="307"/>
    </location>
</feature>
<gene>
    <name evidence="4" type="ORF">ACFOZY_05485</name>
</gene>
<dbReference type="PROSITE" id="PS51782">
    <property type="entry name" value="LYSM"/>
    <property type="match status" value="1"/>
</dbReference>
<feature type="compositionally biased region" description="Acidic residues" evidence="1">
    <location>
        <begin position="245"/>
        <end position="258"/>
    </location>
</feature>
<keyword evidence="2" id="KW-0472">Membrane</keyword>